<proteinExistence type="predicted"/>
<evidence type="ECO:0000313" key="1">
    <source>
        <dbReference type="EMBL" id="CAD6996741.1"/>
    </source>
</evidence>
<protein>
    <submittedName>
        <fullName evidence="1">(Mediterranean fruit fly) hypothetical protein</fullName>
    </submittedName>
</protein>
<gene>
    <name evidence="1" type="ORF">CCAP1982_LOCUS5421</name>
</gene>
<name>A0A811UD46_CERCA</name>
<evidence type="ECO:0000313" key="2">
    <source>
        <dbReference type="Proteomes" id="UP000606786"/>
    </source>
</evidence>
<comment type="caution">
    <text evidence="1">The sequence shown here is derived from an EMBL/GenBank/DDBJ whole genome shotgun (WGS) entry which is preliminary data.</text>
</comment>
<organism evidence="1 2">
    <name type="scientific">Ceratitis capitata</name>
    <name type="common">Mediterranean fruit fly</name>
    <name type="synonym">Tephritis capitata</name>
    <dbReference type="NCBI Taxonomy" id="7213"/>
    <lineage>
        <taxon>Eukaryota</taxon>
        <taxon>Metazoa</taxon>
        <taxon>Ecdysozoa</taxon>
        <taxon>Arthropoda</taxon>
        <taxon>Hexapoda</taxon>
        <taxon>Insecta</taxon>
        <taxon>Pterygota</taxon>
        <taxon>Neoptera</taxon>
        <taxon>Endopterygota</taxon>
        <taxon>Diptera</taxon>
        <taxon>Brachycera</taxon>
        <taxon>Muscomorpha</taxon>
        <taxon>Tephritoidea</taxon>
        <taxon>Tephritidae</taxon>
        <taxon>Ceratitis</taxon>
        <taxon>Ceratitis</taxon>
    </lineage>
</organism>
<dbReference type="AlphaFoldDB" id="A0A811UD46"/>
<accession>A0A811UD46</accession>
<dbReference type="Proteomes" id="UP000606786">
    <property type="component" value="Unassembled WGS sequence"/>
</dbReference>
<dbReference type="EMBL" id="CAJHJT010000012">
    <property type="protein sequence ID" value="CAD6996741.1"/>
    <property type="molecule type" value="Genomic_DNA"/>
</dbReference>
<keyword evidence="2" id="KW-1185">Reference proteome</keyword>
<reference evidence="1" key="1">
    <citation type="submission" date="2020-11" db="EMBL/GenBank/DDBJ databases">
        <authorList>
            <person name="Whitehead M."/>
        </authorList>
    </citation>
    <scope>NUCLEOTIDE SEQUENCE</scope>
    <source>
        <strain evidence="1">EGII</strain>
    </source>
</reference>
<sequence length="65" mass="7422">MDLDNNWSKDHMAAGKRLRDTAMGSMVDLVMSPWECRQSSLLRLGTMRVGFLSRIDERLGSHNRA</sequence>